<dbReference type="PROSITE" id="PS00018">
    <property type="entry name" value="EF_HAND_1"/>
    <property type="match status" value="1"/>
</dbReference>
<dbReference type="InterPro" id="IPR018108">
    <property type="entry name" value="MCP_transmembrane"/>
</dbReference>
<feature type="domain" description="EF-hand" evidence="10">
    <location>
        <begin position="34"/>
        <end position="69"/>
    </location>
</feature>
<dbReference type="InterPro" id="IPR002067">
    <property type="entry name" value="MCP"/>
</dbReference>
<evidence type="ECO:0000256" key="1">
    <source>
        <dbReference type="ARBA" id="ARBA00004448"/>
    </source>
</evidence>
<evidence type="ECO:0000256" key="2">
    <source>
        <dbReference type="ARBA" id="ARBA00022448"/>
    </source>
</evidence>
<protein>
    <recommendedName>
        <fullName evidence="10">EF-hand domain-containing protein</fullName>
    </recommendedName>
</protein>
<dbReference type="Pfam" id="PF13499">
    <property type="entry name" value="EF-hand_7"/>
    <property type="match status" value="2"/>
</dbReference>
<dbReference type="SUPFAM" id="SSF103506">
    <property type="entry name" value="Mitochondrial carrier"/>
    <property type="match status" value="1"/>
</dbReference>
<evidence type="ECO:0000313" key="11">
    <source>
        <dbReference type="EMBL" id="KAL0479745.1"/>
    </source>
</evidence>
<dbReference type="EMBL" id="JAOPGA020000597">
    <property type="protein sequence ID" value="KAL0479745.1"/>
    <property type="molecule type" value="Genomic_DNA"/>
</dbReference>
<dbReference type="PROSITE" id="PS50222">
    <property type="entry name" value="EF_HAND_2"/>
    <property type="match status" value="2"/>
</dbReference>
<dbReference type="Pfam" id="PF00153">
    <property type="entry name" value="Mito_carr"/>
    <property type="match status" value="3"/>
</dbReference>
<keyword evidence="6" id="KW-1133">Transmembrane helix</keyword>
<evidence type="ECO:0000256" key="6">
    <source>
        <dbReference type="ARBA" id="ARBA00022989"/>
    </source>
</evidence>
<keyword evidence="3 8" id="KW-0812">Transmembrane</keyword>
<dbReference type="Gene3D" id="1.50.40.10">
    <property type="entry name" value="Mitochondrial carrier domain"/>
    <property type="match status" value="1"/>
</dbReference>
<dbReference type="SMART" id="SM00054">
    <property type="entry name" value="EFh"/>
    <property type="match status" value="4"/>
</dbReference>
<dbReference type="InterPro" id="IPR023395">
    <property type="entry name" value="MCP_dom_sf"/>
</dbReference>
<feature type="domain" description="EF-hand" evidence="10">
    <location>
        <begin position="101"/>
        <end position="136"/>
    </location>
</feature>
<proteinExistence type="inferred from homology"/>
<feature type="non-terminal residue" evidence="11">
    <location>
        <position position="1"/>
    </location>
</feature>
<feature type="repeat" description="Solcar" evidence="8">
    <location>
        <begin position="333"/>
        <end position="417"/>
    </location>
</feature>
<keyword evidence="2 9" id="KW-0813">Transport</keyword>
<dbReference type="GO" id="GO:0005509">
    <property type="term" value="F:calcium ion binding"/>
    <property type="evidence" value="ECO:0007669"/>
    <property type="project" value="InterPro"/>
</dbReference>
<comment type="caution">
    <text evidence="11">The sequence shown here is derived from an EMBL/GenBank/DDBJ whole genome shotgun (WGS) entry which is preliminary data.</text>
</comment>
<dbReference type="GO" id="GO:0005743">
    <property type="term" value="C:mitochondrial inner membrane"/>
    <property type="evidence" value="ECO:0007669"/>
    <property type="project" value="UniProtKB-SubCell"/>
</dbReference>
<keyword evidence="5" id="KW-0106">Calcium</keyword>
<evidence type="ECO:0000256" key="9">
    <source>
        <dbReference type="RuleBase" id="RU000488"/>
    </source>
</evidence>
<dbReference type="InterPro" id="IPR011992">
    <property type="entry name" value="EF-hand-dom_pair"/>
</dbReference>
<comment type="similarity">
    <text evidence="9">Belongs to the mitochondrial carrier (TC 2.A.29) family.</text>
</comment>
<keyword evidence="7 8" id="KW-0472">Membrane</keyword>
<dbReference type="AlphaFoldDB" id="A0AAW2YSH9"/>
<dbReference type="InterPro" id="IPR002048">
    <property type="entry name" value="EF_hand_dom"/>
</dbReference>
<evidence type="ECO:0000256" key="8">
    <source>
        <dbReference type="PROSITE-ProRule" id="PRU00282"/>
    </source>
</evidence>
<dbReference type="SUPFAM" id="SSF47473">
    <property type="entry name" value="EF-hand"/>
    <property type="match status" value="1"/>
</dbReference>
<feature type="repeat" description="Solcar" evidence="8">
    <location>
        <begin position="216"/>
        <end position="315"/>
    </location>
</feature>
<dbReference type="Proteomes" id="UP001431209">
    <property type="component" value="Unassembled WGS sequence"/>
</dbReference>
<dbReference type="Gene3D" id="1.10.238.10">
    <property type="entry name" value="EF-hand"/>
    <property type="match status" value="2"/>
</dbReference>
<evidence type="ECO:0000313" key="12">
    <source>
        <dbReference type="Proteomes" id="UP001431209"/>
    </source>
</evidence>
<dbReference type="GO" id="GO:0055085">
    <property type="term" value="P:transmembrane transport"/>
    <property type="evidence" value="ECO:0007669"/>
    <property type="project" value="InterPro"/>
</dbReference>
<name>A0AAW2YSH9_9EUKA</name>
<feature type="repeat" description="Solcar" evidence="8">
    <location>
        <begin position="425"/>
        <end position="520"/>
    </location>
</feature>
<keyword evidence="12" id="KW-1185">Reference proteome</keyword>
<reference evidence="11 12" key="1">
    <citation type="submission" date="2024-03" db="EMBL/GenBank/DDBJ databases">
        <title>The Acrasis kona genome and developmental transcriptomes reveal deep origins of eukaryotic multicellular pathways.</title>
        <authorList>
            <person name="Sheikh S."/>
            <person name="Fu C.-J."/>
            <person name="Brown M.W."/>
            <person name="Baldauf S.L."/>
        </authorList>
    </citation>
    <scope>NUCLEOTIDE SEQUENCE [LARGE SCALE GENOMIC DNA]</scope>
    <source>
        <strain evidence="11 12">ATCC MYA-3509</strain>
    </source>
</reference>
<dbReference type="PROSITE" id="PS50920">
    <property type="entry name" value="SOLCAR"/>
    <property type="match status" value="3"/>
</dbReference>
<dbReference type="PRINTS" id="PR00926">
    <property type="entry name" value="MITOCARRIER"/>
</dbReference>
<comment type="subcellular location">
    <subcellularLocation>
        <location evidence="1">Mitochondrion inner membrane</location>
        <topology evidence="1">Multi-pass membrane protein</topology>
    </subcellularLocation>
</comment>
<evidence type="ECO:0000259" key="10">
    <source>
        <dbReference type="PROSITE" id="PS50222"/>
    </source>
</evidence>
<gene>
    <name evidence="11" type="ORF">AKO1_007536</name>
</gene>
<evidence type="ECO:0000256" key="7">
    <source>
        <dbReference type="ARBA" id="ARBA00023136"/>
    </source>
</evidence>
<evidence type="ECO:0000256" key="5">
    <source>
        <dbReference type="ARBA" id="ARBA00022837"/>
    </source>
</evidence>
<dbReference type="InterPro" id="IPR018247">
    <property type="entry name" value="EF_Hand_1_Ca_BS"/>
</dbReference>
<evidence type="ECO:0000256" key="4">
    <source>
        <dbReference type="ARBA" id="ARBA00022737"/>
    </source>
</evidence>
<keyword evidence="4" id="KW-0677">Repeat</keyword>
<dbReference type="PANTHER" id="PTHR24089">
    <property type="entry name" value="SOLUTE CARRIER FAMILY 25"/>
    <property type="match status" value="1"/>
</dbReference>
<sequence length="525" mass="60021">QKMKATEPTNEDQQLKIKQQIYEQSLRNAVPLSEIENKARCLFTAIDQDKSNSIDADEMAAFLKTNGIFLDRSSFQSFIKRYDSDNDGSINWSEFWTLIREQENQIRSVFMEMDADRSGTLDEEESLAALHRFGIPATKAQVQDWIKQISQPGTGRVTYKEWYNYLHTQQFFGEKLSHISLGELWEDWKIRRASGIIIDGNGTLLISEYDNIPWSHPKWKYMAGGAIAASLSRTLTAPLDRLRCLLQVQTMKHAMSTNPLDMKSSWQMLKEMGSNSNDGIYSRIRGYYRGNLMAVAKIAPEIAIRNFFFEHLKGLFVKLDPESNKTMDLEWHERFISIGVSSVAAAATLYPFEYLKTSLQMTKRERTVSEILRAEIKCKAGWRHMFTGLSPSLIRVAGDVSVYETFKKIHYERNKAHEDPTKRYPSVVELLGMGSLACGVAQTVSYPLLFVRTIIQAQACKEIAPGGIKFVPYKGTMDAFRQIIKREGVRGLYTGWSINLLKTVPTVTTTFVAYDLLKRQMGIYY</sequence>
<organism evidence="11 12">
    <name type="scientific">Acrasis kona</name>
    <dbReference type="NCBI Taxonomy" id="1008807"/>
    <lineage>
        <taxon>Eukaryota</taxon>
        <taxon>Discoba</taxon>
        <taxon>Heterolobosea</taxon>
        <taxon>Tetramitia</taxon>
        <taxon>Eutetramitia</taxon>
        <taxon>Acrasidae</taxon>
        <taxon>Acrasis</taxon>
    </lineage>
</organism>
<evidence type="ECO:0000256" key="3">
    <source>
        <dbReference type="ARBA" id="ARBA00022692"/>
    </source>
</evidence>
<accession>A0AAW2YSH9</accession>